<accession>A0A5B7IH46</accession>
<reference evidence="1 2" key="1">
    <citation type="submission" date="2019-05" db="EMBL/GenBank/DDBJ databases">
        <title>Another draft genome of Portunus trituberculatus and its Hox gene families provides insights of decapod evolution.</title>
        <authorList>
            <person name="Jeong J.-H."/>
            <person name="Song I."/>
            <person name="Kim S."/>
            <person name="Choi T."/>
            <person name="Kim D."/>
            <person name="Ryu S."/>
            <person name="Kim W."/>
        </authorList>
    </citation>
    <scope>NUCLEOTIDE SEQUENCE [LARGE SCALE GENOMIC DNA]</scope>
    <source>
        <tissue evidence="1">Muscle</tissue>
    </source>
</reference>
<organism evidence="1 2">
    <name type="scientific">Portunus trituberculatus</name>
    <name type="common">Swimming crab</name>
    <name type="synonym">Neptunus trituberculatus</name>
    <dbReference type="NCBI Taxonomy" id="210409"/>
    <lineage>
        <taxon>Eukaryota</taxon>
        <taxon>Metazoa</taxon>
        <taxon>Ecdysozoa</taxon>
        <taxon>Arthropoda</taxon>
        <taxon>Crustacea</taxon>
        <taxon>Multicrustacea</taxon>
        <taxon>Malacostraca</taxon>
        <taxon>Eumalacostraca</taxon>
        <taxon>Eucarida</taxon>
        <taxon>Decapoda</taxon>
        <taxon>Pleocyemata</taxon>
        <taxon>Brachyura</taxon>
        <taxon>Eubrachyura</taxon>
        <taxon>Portunoidea</taxon>
        <taxon>Portunidae</taxon>
        <taxon>Portuninae</taxon>
        <taxon>Portunus</taxon>
    </lineage>
</organism>
<evidence type="ECO:0000313" key="1">
    <source>
        <dbReference type="EMBL" id="MPC81545.1"/>
    </source>
</evidence>
<evidence type="ECO:0000313" key="2">
    <source>
        <dbReference type="Proteomes" id="UP000324222"/>
    </source>
</evidence>
<comment type="caution">
    <text evidence="1">The sequence shown here is derived from an EMBL/GenBank/DDBJ whole genome shotgun (WGS) entry which is preliminary data.</text>
</comment>
<dbReference type="EMBL" id="VSRR010057288">
    <property type="protein sequence ID" value="MPC81545.1"/>
    <property type="molecule type" value="Genomic_DNA"/>
</dbReference>
<name>A0A5B7IH46_PORTR</name>
<gene>
    <name evidence="1" type="ORF">E2C01_076168</name>
</gene>
<proteinExistence type="predicted"/>
<dbReference type="Proteomes" id="UP000324222">
    <property type="component" value="Unassembled WGS sequence"/>
</dbReference>
<protein>
    <submittedName>
        <fullName evidence="1">Uncharacterized protein</fullName>
    </submittedName>
</protein>
<sequence>MYGSVVVAEPGMSVLILHSVCEVTCQILGSYTALVACTPHRSITPPPPPSALTPDNTIHYTLSLLPTQIHQPTQPAGITTAHMRRRHHNHTGVSHYNYTGFTIITQELLAHTGVTSLHKRQYPHRRH</sequence>
<keyword evidence="2" id="KW-1185">Reference proteome</keyword>
<dbReference type="AlphaFoldDB" id="A0A5B7IH46"/>